<dbReference type="InterPro" id="IPR011701">
    <property type="entry name" value="MFS"/>
</dbReference>
<feature type="transmembrane region" description="Helical" evidence="10">
    <location>
        <begin position="169"/>
        <end position="190"/>
    </location>
</feature>
<dbReference type="PROSITE" id="PS50850">
    <property type="entry name" value="MFS"/>
    <property type="match status" value="1"/>
</dbReference>
<evidence type="ECO:0000256" key="9">
    <source>
        <dbReference type="SAM" id="MobiDB-lite"/>
    </source>
</evidence>
<dbReference type="PANTHER" id="PTHR23502">
    <property type="entry name" value="MAJOR FACILITATOR SUPERFAMILY"/>
    <property type="match status" value="1"/>
</dbReference>
<reference evidence="12 13" key="1">
    <citation type="submission" date="2017-01" db="EMBL/GenBank/DDBJ databases">
        <title>The recent genome duplication of the halophilic yeast Hortaea werneckii: insights from long-read sequencing.</title>
        <authorList>
            <person name="Sinha S."/>
            <person name="Flibotte S."/>
            <person name="Neira M."/>
            <person name="Lenassi M."/>
            <person name="Gostincar C."/>
            <person name="Stajich J.E."/>
            <person name="Nislow C.E."/>
        </authorList>
    </citation>
    <scope>NUCLEOTIDE SEQUENCE [LARGE SCALE GENOMIC DNA]</scope>
    <source>
        <strain evidence="12 13">EXF-2000</strain>
    </source>
</reference>
<feature type="transmembrane region" description="Helical" evidence="10">
    <location>
        <begin position="324"/>
        <end position="346"/>
    </location>
</feature>
<feature type="compositionally biased region" description="Low complexity" evidence="9">
    <location>
        <begin position="126"/>
        <end position="136"/>
    </location>
</feature>
<dbReference type="VEuPathDB" id="FungiDB:BTJ68_09884"/>
<accession>A0A1Z5T1Y8</accession>
<dbReference type="InterPro" id="IPR020846">
    <property type="entry name" value="MFS_dom"/>
</dbReference>
<keyword evidence="2 10" id="KW-0812">Transmembrane</keyword>
<evidence type="ECO:0000256" key="4">
    <source>
        <dbReference type="ARBA" id="ARBA00023136"/>
    </source>
</evidence>
<feature type="compositionally biased region" description="Basic and acidic residues" evidence="9">
    <location>
        <begin position="69"/>
        <end position="81"/>
    </location>
</feature>
<comment type="caution">
    <text evidence="12">The sequence shown here is derived from an EMBL/GenBank/DDBJ whole genome shotgun (WGS) entry which is preliminary data.</text>
</comment>
<evidence type="ECO:0000256" key="3">
    <source>
        <dbReference type="ARBA" id="ARBA00022989"/>
    </source>
</evidence>
<keyword evidence="3 10" id="KW-1133">Transmembrane helix</keyword>
<organism evidence="12 13">
    <name type="scientific">Hortaea werneckii EXF-2000</name>
    <dbReference type="NCBI Taxonomy" id="1157616"/>
    <lineage>
        <taxon>Eukaryota</taxon>
        <taxon>Fungi</taxon>
        <taxon>Dikarya</taxon>
        <taxon>Ascomycota</taxon>
        <taxon>Pezizomycotina</taxon>
        <taxon>Dothideomycetes</taxon>
        <taxon>Dothideomycetidae</taxon>
        <taxon>Mycosphaerellales</taxon>
        <taxon>Teratosphaeriaceae</taxon>
        <taxon>Hortaea</taxon>
    </lineage>
</organism>
<dbReference type="PROSITE" id="PS00216">
    <property type="entry name" value="SUGAR_TRANSPORT_1"/>
    <property type="match status" value="1"/>
</dbReference>
<feature type="domain" description="Major facilitator superfamily (MFS) profile" evidence="11">
    <location>
        <begin position="171"/>
        <end position="605"/>
    </location>
</feature>
<proteinExistence type="inferred from homology"/>
<dbReference type="CDD" id="cd17323">
    <property type="entry name" value="MFS_Tpo1_MDR_like"/>
    <property type="match status" value="1"/>
</dbReference>
<evidence type="ECO:0000313" key="13">
    <source>
        <dbReference type="Proteomes" id="UP000194280"/>
    </source>
</evidence>
<dbReference type="STRING" id="1157616.A0A1Z5T1Y8"/>
<keyword evidence="4 10" id="KW-0472">Membrane</keyword>
<evidence type="ECO:0000259" key="11">
    <source>
        <dbReference type="PROSITE" id="PS50850"/>
    </source>
</evidence>
<feature type="transmembrane region" description="Helical" evidence="10">
    <location>
        <begin position="297"/>
        <end position="318"/>
    </location>
</feature>
<feature type="region of interest" description="Disordered" evidence="9">
    <location>
        <begin position="96"/>
        <end position="115"/>
    </location>
</feature>
<feature type="transmembrane region" description="Helical" evidence="10">
    <location>
        <begin position="543"/>
        <end position="565"/>
    </location>
</feature>
<evidence type="ECO:0000256" key="5">
    <source>
        <dbReference type="ARBA" id="ARBA00038347"/>
    </source>
</evidence>
<dbReference type="GO" id="GO:0140115">
    <property type="term" value="P:export across plasma membrane"/>
    <property type="evidence" value="ECO:0007669"/>
    <property type="project" value="UniProtKB-ARBA"/>
</dbReference>
<feature type="region of interest" description="Disordered" evidence="9">
    <location>
        <begin position="124"/>
        <end position="163"/>
    </location>
</feature>
<dbReference type="InParanoid" id="A0A1Z5T1Y8"/>
<dbReference type="PANTHER" id="PTHR23502:SF60">
    <property type="entry name" value="MAJOR FACILITATOR SUPERFAMILY (MFS) PROFILE DOMAIN-CONTAINING PROTEIN-RELATED"/>
    <property type="match status" value="1"/>
</dbReference>
<gene>
    <name evidence="12" type="ORF">BTJ68_09884</name>
</gene>
<evidence type="ECO:0000256" key="6">
    <source>
        <dbReference type="ARBA" id="ARBA00053977"/>
    </source>
</evidence>
<feature type="transmembrane region" description="Helical" evidence="10">
    <location>
        <begin position="515"/>
        <end position="536"/>
    </location>
</feature>
<dbReference type="GO" id="GO:0016020">
    <property type="term" value="C:membrane"/>
    <property type="evidence" value="ECO:0007669"/>
    <property type="project" value="UniProtKB-SubCell"/>
</dbReference>
<protein>
    <recommendedName>
        <fullName evidence="7">Cercosporin MFS transporter CTB4</fullName>
    </recommendedName>
    <alternativeName>
        <fullName evidence="8">Cercosporin toxin biosynthesis cluster protein 4</fullName>
    </alternativeName>
</protein>
<dbReference type="Gene3D" id="1.20.1250.20">
    <property type="entry name" value="MFS general substrate transporter like domains"/>
    <property type="match status" value="1"/>
</dbReference>
<evidence type="ECO:0000256" key="10">
    <source>
        <dbReference type="SAM" id="Phobius"/>
    </source>
</evidence>
<dbReference type="OrthoDB" id="6770063at2759"/>
<dbReference type="InterPro" id="IPR036259">
    <property type="entry name" value="MFS_trans_sf"/>
</dbReference>
<feature type="transmembrane region" description="Helical" evidence="10">
    <location>
        <begin position="440"/>
        <end position="463"/>
    </location>
</feature>
<dbReference type="FunFam" id="1.20.1250.20:FF:000011">
    <property type="entry name" value="MFS multidrug transporter, putative"/>
    <property type="match status" value="1"/>
</dbReference>
<feature type="transmembrane region" description="Helical" evidence="10">
    <location>
        <begin position="484"/>
        <end position="503"/>
    </location>
</feature>
<comment type="function">
    <text evidence="6">MFS transporter; part of the gene cluster that mediates the biosynthesis of cercosporin, a light-activated, non-host-selective toxin. The perylenequinone chromophore of cercosporin absorbs light energy to attain an electronically-activated triplet state and produces active oxygen species such as the hydroxyl radical, superoxide, hydrogen peroxide or singlet oxygen upon reaction with oxygen molecules. These reactive oxygen species cause damage to various cellular components including lipids, proteins and nucleic acids. Responsible for secretion and accumulation of cercosporin, but does not play any roles in self-protection against the toxicity of cercosporin.</text>
</comment>
<feature type="transmembrane region" description="Helical" evidence="10">
    <location>
        <begin position="402"/>
        <end position="428"/>
    </location>
</feature>
<sequence length="615" mass="67853">MEPSEETRLGDPDVSMSQRRSTDYHSIPQTESIRPGRSRRSSRSTRSRSRSQARSTRTTRGSTLHRYASHIDDHGGYYHSEDDFEDTTTAVHAKRVDPSKPAQDDEPQDQVANDQGSAPFAEDIEAQAQSSEESSSNRPEKEKKDPNLVTWDGPDDPANPKNWSTKRKWAATLVVSSFTFISPVVSSMVAPSLDAMSADLGVKDQVESEMMLSIFILAYAFGPLFLGPISELVGRRKVLQLGNAFFFAFNLGGGFAQTETQMMVCRFFAGLGGSAPLSIGGGVLGDSWQAHERGRAIAVYSLMPLIGPAIGPIAGGFITENTTWRWAFWSTSAACGLIQGFGWFYLQETYAPELLRQKKVALIKKTGNKELHTEFESPDRSIVNYMRSALVRPFKLLFTQPIIQVLAVYLAYVYGLMYLVVATFPLLWTSPEYYNESVGIGGLNYISLAVGFFIGTQTAAPLNDRFYRQLKQRNGEVGKPEFRIPLMVPGSFIMPVGLFWYGWTAQTHQHWILPNIGAAIFAAGGIVIFQCIQTYIIDGYTRFAASALAAAVFLRSLCGFAFPLFAPYMYDALKFGWGNSLLGFIAIGIGIPAPFLLWKYGPSLRAKSQYAAGGG</sequence>
<evidence type="ECO:0000313" key="12">
    <source>
        <dbReference type="EMBL" id="OTA29359.1"/>
    </source>
</evidence>
<comment type="similarity">
    <text evidence="5">Belongs to the major facilitator superfamily. CAR1 family.</text>
</comment>
<feature type="transmembrane region" description="Helical" evidence="10">
    <location>
        <begin position="210"/>
        <end position="226"/>
    </location>
</feature>
<name>A0A1Z5T1Y8_HORWE</name>
<evidence type="ECO:0000256" key="8">
    <source>
        <dbReference type="ARBA" id="ARBA00077167"/>
    </source>
</evidence>
<dbReference type="Pfam" id="PF07690">
    <property type="entry name" value="MFS_1"/>
    <property type="match status" value="1"/>
</dbReference>
<feature type="compositionally biased region" description="Low complexity" evidence="9">
    <location>
        <begin position="52"/>
        <end position="62"/>
    </location>
</feature>
<dbReference type="InterPro" id="IPR005829">
    <property type="entry name" value="Sugar_transporter_CS"/>
</dbReference>
<dbReference type="GO" id="GO:0022857">
    <property type="term" value="F:transmembrane transporter activity"/>
    <property type="evidence" value="ECO:0007669"/>
    <property type="project" value="InterPro"/>
</dbReference>
<feature type="compositionally biased region" description="Basic and acidic residues" evidence="9">
    <location>
        <begin position="1"/>
        <end position="11"/>
    </location>
</feature>
<dbReference type="SUPFAM" id="SSF103473">
    <property type="entry name" value="MFS general substrate transporter"/>
    <property type="match status" value="1"/>
</dbReference>
<feature type="transmembrane region" description="Helical" evidence="10">
    <location>
        <begin position="267"/>
        <end position="285"/>
    </location>
</feature>
<evidence type="ECO:0000256" key="7">
    <source>
        <dbReference type="ARBA" id="ARBA00069139"/>
    </source>
</evidence>
<comment type="subcellular location">
    <subcellularLocation>
        <location evidence="1">Membrane</location>
        <topology evidence="1">Multi-pass membrane protein</topology>
    </subcellularLocation>
</comment>
<dbReference type="GO" id="GO:0042908">
    <property type="term" value="P:xenobiotic transport"/>
    <property type="evidence" value="ECO:0007669"/>
    <property type="project" value="UniProtKB-ARBA"/>
</dbReference>
<dbReference type="AlphaFoldDB" id="A0A1Z5T1Y8"/>
<dbReference type="Proteomes" id="UP000194280">
    <property type="component" value="Unassembled WGS sequence"/>
</dbReference>
<feature type="region of interest" description="Disordered" evidence="9">
    <location>
        <begin position="1"/>
        <end position="86"/>
    </location>
</feature>
<feature type="transmembrane region" description="Helical" evidence="10">
    <location>
        <begin position="238"/>
        <end position="255"/>
    </location>
</feature>
<dbReference type="EMBL" id="MUNK01000150">
    <property type="protein sequence ID" value="OTA29359.1"/>
    <property type="molecule type" value="Genomic_DNA"/>
</dbReference>
<feature type="compositionally biased region" description="Basic residues" evidence="9">
    <location>
        <begin position="36"/>
        <end position="51"/>
    </location>
</feature>
<evidence type="ECO:0000256" key="2">
    <source>
        <dbReference type="ARBA" id="ARBA00022692"/>
    </source>
</evidence>
<evidence type="ECO:0000256" key="1">
    <source>
        <dbReference type="ARBA" id="ARBA00004141"/>
    </source>
</evidence>
<keyword evidence="13" id="KW-1185">Reference proteome</keyword>
<feature type="transmembrane region" description="Helical" evidence="10">
    <location>
        <begin position="577"/>
        <end position="598"/>
    </location>
</feature>